<name>A0A4Y9Z306_9AGAM</name>
<dbReference type="InterPro" id="IPR002088">
    <property type="entry name" value="Prenyl_trans_a"/>
</dbReference>
<dbReference type="GO" id="GO:0004663">
    <property type="term" value="F:Rab geranylgeranyltransferase activity"/>
    <property type="evidence" value="ECO:0007669"/>
    <property type="project" value="UniProtKB-UniRule"/>
</dbReference>
<comment type="similarity">
    <text evidence="1 9">Belongs to the protein prenyltransferase subunit alpha family.</text>
</comment>
<dbReference type="STRING" id="205917.A0A4Y9Z306"/>
<dbReference type="OrthoDB" id="1658at2759"/>
<reference evidence="11 12" key="1">
    <citation type="submission" date="2019-02" db="EMBL/GenBank/DDBJ databases">
        <title>Genome sequencing of the rare red list fungi Dentipellis fragilis.</title>
        <authorList>
            <person name="Buettner E."/>
            <person name="Kellner H."/>
        </authorList>
    </citation>
    <scope>NUCLEOTIDE SEQUENCE [LARGE SCALE GENOMIC DNA]</scope>
    <source>
        <strain evidence="11 12">DSM 105465</strain>
    </source>
</reference>
<dbReference type="Gene3D" id="1.25.40.120">
    <property type="entry name" value="Protein prenylyltransferase"/>
    <property type="match status" value="1"/>
</dbReference>
<evidence type="ECO:0000313" key="12">
    <source>
        <dbReference type="Proteomes" id="UP000298327"/>
    </source>
</evidence>
<dbReference type="EC" id="2.5.1.60" evidence="2 9"/>
<protein>
    <recommendedName>
        <fullName evidence="3 9">Geranylgeranyl transferase type-2 subunit alpha</fullName>
        <ecNumber evidence="2 9">2.5.1.60</ecNumber>
    </recommendedName>
    <alternativeName>
        <fullName evidence="7 9">Geranylgeranyl transferase type II subunit alpha</fullName>
    </alternativeName>
</protein>
<gene>
    <name evidence="11" type="ORF">EVG20_g3631</name>
</gene>
<comment type="catalytic activity">
    <reaction evidence="8 9">
        <text>geranylgeranyl diphosphate + L-cysteinyl-[protein] = S-geranylgeranyl-L-cysteinyl-[protein] + diphosphate</text>
        <dbReference type="Rhea" id="RHEA:21240"/>
        <dbReference type="Rhea" id="RHEA-COMP:10131"/>
        <dbReference type="Rhea" id="RHEA-COMP:11537"/>
        <dbReference type="ChEBI" id="CHEBI:29950"/>
        <dbReference type="ChEBI" id="CHEBI:33019"/>
        <dbReference type="ChEBI" id="CHEBI:57533"/>
        <dbReference type="ChEBI" id="CHEBI:86021"/>
        <dbReference type="EC" id="2.5.1.60"/>
    </reaction>
</comment>
<feature type="coiled-coil region" evidence="10">
    <location>
        <begin position="38"/>
        <end position="65"/>
    </location>
</feature>
<accession>A0A4Y9Z306</accession>
<evidence type="ECO:0000256" key="5">
    <source>
        <dbReference type="ARBA" id="ARBA00022679"/>
    </source>
</evidence>
<dbReference type="Proteomes" id="UP000298327">
    <property type="component" value="Unassembled WGS sequence"/>
</dbReference>
<dbReference type="EMBL" id="SEOQ01000168">
    <property type="protein sequence ID" value="TFY68241.1"/>
    <property type="molecule type" value="Genomic_DNA"/>
</dbReference>
<comment type="function">
    <text evidence="9">Catalyzes the transfer of a geranyl-geranyl moiety from geranyl-geranyl pyrophosphate to cysteines occuring in specific C-terminal amino acid sequences.</text>
</comment>
<evidence type="ECO:0000256" key="2">
    <source>
        <dbReference type="ARBA" id="ARBA00012656"/>
    </source>
</evidence>
<proteinExistence type="inferred from homology"/>
<evidence type="ECO:0000256" key="3">
    <source>
        <dbReference type="ARBA" id="ARBA00014772"/>
    </source>
</evidence>
<dbReference type="FunFam" id="1.25.40.120:FF:000035">
    <property type="entry name" value="Geranylgeranyl transferase type-2 subunit alpha"/>
    <property type="match status" value="1"/>
</dbReference>
<dbReference type="PROSITE" id="PS51147">
    <property type="entry name" value="PFTA"/>
    <property type="match status" value="5"/>
</dbReference>
<dbReference type="PANTHER" id="PTHR11129:SF2">
    <property type="entry name" value="GERANYLGERANYL TRANSFERASE TYPE-2 SUBUNIT ALPHA"/>
    <property type="match status" value="1"/>
</dbReference>
<dbReference type="PANTHER" id="PTHR11129">
    <property type="entry name" value="PROTEIN FARNESYLTRANSFERASE ALPHA SUBUNIT/RAB GERANYLGERANYL TRANSFERASE ALPHA SUBUNIT"/>
    <property type="match status" value="1"/>
</dbReference>
<evidence type="ECO:0000313" key="11">
    <source>
        <dbReference type="EMBL" id="TFY68241.1"/>
    </source>
</evidence>
<dbReference type="GO" id="GO:0097354">
    <property type="term" value="P:prenylation"/>
    <property type="evidence" value="ECO:0007669"/>
    <property type="project" value="UniProtKB-UniRule"/>
</dbReference>
<dbReference type="GO" id="GO:0005968">
    <property type="term" value="C:Rab-protein geranylgeranyltransferase complex"/>
    <property type="evidence" value="ECO:0007669"/>
    <property type="project" value="TreeGrafter"/>
</dbReference>
<keyword evidence="12" id="KW-1185">Reference proteome</keyword>
<evidence type="ECO:0000256" key="10">
    <source>
        <dbReference type="SAM" id="Coils"/>
    </source>
</evidence>
<evidence type="ECO:0000256" key="6">
    <source>
        <dbReference type="ARBA" id="ARBA00022737"/>
    </source>
</evidence>
<sequence>MSQTRRPRLEALSHALTLWYAPFPALPARRLTSTKHGVRRVRQSREALEAKKEREKAKLAAYIALNDDILARKKGKDWSREAFDLTTKMLNINPEFNTVWNYRRDILINNLFPSSTPKEVNDFMTDDLTMTMAALKVHPKIYAIWNHRRWCLENVPDGGDNGEQHGWKKANWEKELFVVEKMLDADPRNFHAWDYRRYVLANMPVRRPETAELASTTRKIEANFSNFSAWHQRTKVLTSLWDSGKLERSASLEQEFDLVHNAMYTDPNDQSVWLYHRWLIGSGEDRKLLEREIVVIQELLDEQPDSRWCMETLVHYKQLILLHHPPAAGSLEAQALVQQCLDLLHQLEDIDPPRRQRYRELGARRSEAMICDRPSHLLYIPQLEYSRTMYYHDIASCCFSQVYMAILTTPSPPSSHRSISECDGQQGDTFSTCTRQACRRSCSDTARRQNNSLEGSQPYAPRAAVAGAGTAVLVSKSLGGLDIDVHVSDVLCSREKCTGADWETVSALLSLIGFVCACLAQHDQSDLSFPMPIIGHRLAFWHVPAVSSFLQLGDVAASVQEAPPFPRVHPSFQSPFRHISFD</sequence>
<keyword evidence="6" id="KW-0677">Repeat</keyword>
<dbReference type="AlphaFoldDB" id="A0A4Y9Z306"/>
<keyword evidence="10" id="KW-0175">Coiled coil</keyword>
<evidence type="ECO:0000256" key="4">
    <source>
        <dbReference type="ARBA" id="ARBA00022602"/>
    </source>
</evidence>
<organism evidence="11 12">
    <name type="scientific">Dentipellis fragilis</name>
    <dbReference type="NCBI Taxonomy" id="205917"/>
    <lineage>
        <taxon>Eukaryota</taxon>
        <taxon>Fungi</taxon>
        <taxon>Dikarya</taxon>
        <taxon>Basidiomycota</taxon>
        <taxon>Agaricomycotina</taxon>
        <taxon>Agaricomycetes</taxon>
        <taxon>Russulales</taxon>
        <taxon>Hericiaceae</taxon>
        <taxon>Dentipellis</taxon>
    </lineage>
</organism>
<dbReference type="SUPFAM" id="SSF48439">
    <property type="entry name" value="Protein prenylyltransferase"/>
    <property type="match status" value="1"/>
</dbReference>
<keyword evidence="5 9" id="KW-0808">Transferase</keyword>
<evidence type="ECO:0000256" key="7">
    <source>
        <dbReference type="ARBA" id="ARBA00031267"/>
    </source>
</evidence>
<keyword evidence="4 9" id="KW-0637">Prenyltransferase</keyword>
<evidence type="ECO:0000256" key="9">
    <source>
        <dbReference type="RuleBase" id="RU367120"/>
    </source>
</evidence>
<evidence type="ECO:0000256" key="8">
    <source>
        <dbReference type="ARBA" id="ARBA00047658"/>
    </source>
</evidence>
<evidence type="ECO:0000256" key="1">
    <source>
        <dbReference type="ARBA" id="ARBA00006734"/>
    </source>
</evidence>
<comment type="caution">
    <text evidence="11">The sequence shown here is derived from an EMBL/GenBank/DDBJ whole genome shotgun (WGS) entry which is preliminary data.</text>
</comment>
<dbReference type="Pfam" id="PF01239">
    <property type="entry name" value="PPTA"/>
    <property type="match status" value="5"/>
</dbReference>